<sequence>MTVRRDPHSVLASDQKASTKVTPAKFKNAHALREPGFLKTLGIAFKFFFSKPKNTEPAGSIPVMELTREELLTAPDNTLYRLGHSTLLMKMQGVFWLTDPVFSERASPFQWMGPKRFHHAPISIADLPPIKAVILSHDHYDHLDHAAILQLADKVEHFITPTGVGDRLIAWGLPAEKIQQLAWWQSTSIKGLENAVELVATPAQHFSGRSLRDRDQTLWASWTILNQDQRIFFSGDSGYFTGFKEIGDKYGPFDLTLIETGAYDKQWPDVHMQPEESLQAHLDLRGKRLLPIHNGTFDLALHAWHEPFDRIVDLAQRHQVKISTPMMGEAVDIAEAQAGQRWWLEQLPATQATNKVTNKARPKIASLYSVIAEQ</sequence>
<dbReference type="SUPFAM" id="SSF56281">
    <property type="entry name" value="Metallo-hydrolase/oxidoreductase"/>
    <property type="match status" value="1"/>
</dbReference>
<dbReference type="InterPro" id="IPR036866">
    <property type="entry name" value="RibonucZ/Hydroxyglut_hydro"/>
</dbReference>
<dbReference type="Gene3D" id="3.60.15.10">
    <property type="entry name" value="Ribonuclease Z/Hydroxyacylglutathione hydrolase-like"/>
    <property type="match status" value="1"/>
</dbReference>
<feature type="domain" description="Metallo-beta-lactamase" evidence="1">
    <location>
        <begin position="97"/>
        <end position="293"/>
    </location>
</feature>
<evidence type="ECO:0000313" key="3">
    <source>
        <dbReference type="Proteomes" id="UP000624279"/>
    </source>
</evidence>
<dbReference type="PANTHER" id="PTHR15032">
    <property type="entry name" value="N-ACYL-PHOSPHATIDYLETHANOLAMINE-HYDROLYZING PHOSPHOLIPASE D"/>
    <property type="match status" value="1"/>
</dbReference>
<dbReference type="PANTHER" id="PTHR15032:SF4">
    <property type="entry name" value="N-ACYL-PHOSPHATIDYLETHANOLAMINE-HYDROLYZING PHOSPHOLIPASE D"/>
    <property type="match status" value="1"/>
</dbReference>
<evidence type="ECO:0000313" key="2">
    <source>
        <dbReference type="EMBL" id="MBC3874041.1"/>
    </source>
</evidence>
<dbReference type="Pfam" id="PF12706">
    <property type="entry name" value="Lactamase_B_2"/>
    <property type="match status" value="1"/>
</dbReference>
<dbReference type="RefSeq" id="WP_186942078.1">
    <property type="nucleotide sequence ID" value="NZ_JACOGA010000009.1"/>
</dbReference>
<dbReference type="InterPro" id="IPR001279">
    <property type="entry name" value="Metallo-B-lactamas"/>
</dbReference>
<keyword evidence="3" id="KW-1185">Reference proteome</keyword>
<proteinExistence type="predicted"/>
<dbReference type="Proteomes" id="UP000624279">
    <property type="component" value="Unassembled WGS sequence"/>
</dbReference>
<comment type="caution">
    <text evidence="2">The sequence shown here is derived from an EMBL/GenBank/DDBJ whole genome shotgun (WGS) entry which is preliminary data.</text>
</comment>
<evidence type="ECO:0000259" key="1">
    <source>
        <dbReference type="Pfam" id="PF12706"/>
    </source>
</evidence>
<gene>
    <name evidence="2" type="ORF">H8K55_10590</name>
</gene>
<dbReference type="EMBL" id="JACOGA010000009">
    <property type="protein sequence ID" value="MBC3874041.1"/>
    <property type="molecule type" value="Genomic_DNA"/>
</dbReference>
<name>A0ABR6YBV1_9BURK</name>
<accession>A0ABR6YBV1</accession>
<organism evidence="2 3">
    <name type="scientific">Undibacterium flavidum</name>
    <dbReference type="NCBI Taxonomy" id="2762297"/>
    <lineage>
        <taxon>Bacteria</taxon>
        <taxon>Pseudomonadati</taxon>
        <taxon>Pseudomonadota</taxon>
        <taxon>Betaproteobacteria</taxon>
        <taxon>Burkholderiales</taxon>
        <taxon>Oxalobacteraceae</taxon>
        <taxon>Undibacterium</taxon>
    </lineage>
</organism>
<protein>
    <submittedName>
        <fullName evidence="2">MBL fold metallo-hydrolase</fullName>
    </submittedName>
</protein>
<reference evidence="2 3" key="1">
    <citation type="submission" date="2020-08" db="EMBL/GenBank/DDBJ databases">
        <title>Novel species isolated from subtropical streams in China.</title>
        <authorList>
            <person name="Lu H."/>
        </authorList>
    </citation>
    <scope>NUCLEOTIDE SEQUENCE [LARGE SCALE GENOMIC DNA]</scope>
    <source>
        <strain evidence="2 3">LX15W</strain>
    </source>
</reference>